<dbReference type="InterPro" id="IPR036259">
    <property type="entry name" value="MFS_trans_sf"/>
</dbReference>
<feature type="transmembrane region" description="Helical" evidence="7">
    <location>
        <begin position="369"/>
        <end position="391"/>
    </location>
</feature>
<dbReference type="Gene3D" id="1.20.1720.10">
    <property type="entry name" value="Multidrug resistance protein D"/>
    <property type="match status" value="1"/>
</dbReference>
<reference evidence="9" key="1">
    <citation type="submission" date="2022-10" db="EMBL/GenBank/DDBJ databases">
        <title>Tapping the CABI collections for fungal endophytes: first genome assemblies for Collariella, Neodidymelliopsis, Ascochyta clinopodiicola, Didymella pomorum, Didymosphaeria variabile, Neocosmospora piperis and Neocucurbitaria cava.</title>
        <authorList>
            <person name="Hill R."/>
        </authorList>
    </citation>
    <scope>NUCLEOTIDE SEQUENCE</scope>
    <source>
        <strain evidence="9">IMI 355082</strain>
    </source>
</reference>
<feature type="domain" description="Major facilitator superfamily (MFS) profile" evidence="8">
    <location>
        <begin position="274"/>
        <end position="726"/>
    </location>
</feature>
<dbReference type="PANTHER" id="PTHR23502">
    <property type="entry name" value="MAJOR FACILITATOR SUPERFAMILY"/>
    <property type="match status" value="1"/>
</dbReference>
<keyword evidence="10" id="KW-1185">Reference proteome</keyword>
<feature type="compositionally biased region" description="Acidic residues" evidence="6">
    <location>
        <begin position="187"/>
        <end position="206"/>
    </location>
</feature>
<dbReference type="PANTHER" id="PTHR23502:SF51">
    <property type="entry name" value="QUINIDINE RESISTANCE PROTEIN 1-RELATED"/>
    <property type="match status" value="1"/>
</dbReference>
<organism evidence="9 10">
    <name type="scientific">Gnomoniopsis smithogilvyi</name>
    <dbReference type="NCBI Taxonomy" id="1191159"/>
    <lineage>
        <taxon>Eukaryota</taxon>
        <taxon>Fungi</taxon>
        <taxon>Dikarya</taxon>
        <taxon>Ascomycota</taxon>
        <taxon>Pezizomycotina</taxon>
        <taxon>Sordariomycetes</taxon>
        <taxon>Sordariomycetidae</taxon>
        <taxon>Diaporthales</taxon>
        <taxon>Gnomoniaceae</taxon>
        <taxon>Gnomoniopsis</taxon>
    </lineage>
</organism>
<feature type="transmembrane region" description="Helical" evidence="7">
    <location>
        <begin position="519"/>
        <end position="536"/>
    </location>
</feature>
<dbReference type="GO" id="GO:0140115">
    <property type="term" value="P:export across plasma membrane"/>
    <property type="evidence" value="ECO:0007669"/>
    <property type="project" value="UniProtKB-ARBA"/>
</dbReference>
<keyword evidence="4 7" id="KW-1133">Transmembrane helix</keyword>
<feature type="region of interest" description="Disordered" evidence="6">
    <location>
        <begin position="754"/>
        <end position="791"/>
    </location>
</feature>
<feature type="compositionally biased region" description="Polar residues" evidence="6">
    <location>
        <begin position="1"/>
        <end position="11"/>
    </location>
</feature>
<feature type="region of interest" description="Disordered" evidence="6">
    <location>
        <begin position="104"/>
        <end position="158"/>
    </location>
</feature>
<feature type="region of interest" description="Disordered" evidence="6">
    <location>
        <begin position="1"/>
        <end position="62"/>
    </location>
</feature>
<keyword evidence="3 7" id="KW-0812">Transmembrane</keyword>
<dbReference type="InterPro" id="IPR011701">
    <property type="entry name" value="MFS"/>
</dbReference>
<evidence type="ECO:0000259" key="8">
    <source>
        <dbReference type="PROSITE" id="PS50850"/>
    </source>
</evidence>
<dbReference type="Pfam" id="PF07690">
    <property type="entry name" value="MFS_1"/>
    <property type="match status" value="1"/>
</dbReference>
<dbReference type="SUPFAM" id="SSF103473">
    <property type="entry name" value="MFS general substrate transporter"/>
    <property type="match status" value="1"/>
</dbReference>
<feature type="compositionally biased region" description="Basic and acidic residues" evidence="6">
    <location>
        <begin position="148"/>
        <end position="158"/>
    </location>
</feature>
<dbReference type="OrthoDB" id="5210382at2759"/>
<evidence type="ECO:0000256" key="5">
    <source>
        <dbReference type="ARBA" id="ARBA00023136"/>
    </source>
</evidence>
<feature type="transmembrane region" description="Helical" evidence="7">
    <location>
        <begin position="673"/>
        <end position="695"/>
    </location>
</feature>
<feature type="transmembrane region" description="Helical" evidence="7">
    <location>
        <begin position="609"/>
        <end position="630"/>
    </location>
</feature>
<dbReference type="AlphaFoldDB" id="A0A9W8YIM5"/>
<feature type="transmembrane region" description="Helical" evidence="7">
    <location>
        <begin position="556"/>
        <end position="573"/>
    </location>
</feature>
<keyword evidence="5 7" id="KW-0472">Membrane</keyword>
<evidence type="ECO:0000256" key="2">
    <source>
        <dbReference type="ARBA" id="ARBA00022448"/>
    </source>
</evidence>
<dbReference type="EMBL" id="JAPEVB010000006">
    <property type="protein sequence ID" value="KAJ4385984.1"/>
    <property type="molecule type" value="Genomic_DNA"/>
</dbReference>
<feature type="region of interest" description="Disordered" evidence="6">
    <location>
        <begin position="187"/>
        <end position="254"/>
    </location>
</feature>
<comment type="subcellular location">
    <subcellularLocation>
        <location evidence="1">Membrane</location>
        <topology evidence="1">Multi-pass membrane protein</topology>
    </subcellularLocation>
</comment>
<dbReference type="FunFam" id="1.20.1720.10:FF:000009">
    <property type="entry name" value="MFS multidrug transporter"/>
    <property type="match status" value="1"/>
</dbReference>
<feature type="transmembrane region" description="Helical" evidence="7">
    <location>
        <begin position="312"/>
        <end position="332"/>
    </location>
</feature>
<dbReference type="PROSITE" id="PS50850">
    <property type="entry name" value="MFS"/>
    <property type="match status" value="1"/>
</dbReference>
<accession>A0A9W8YIM5</accession>
<dbReference type="Proteomes" id="UP001140453">
    <property type="component" value="Unassembled WGS sequence"/>
</dbReference>
<sequence length="831" mass="90434">MSYRGSRNGSWTFYPPSPTAPRHPPPATPRSPASLYGPPSPNYPVSPSAMTYPGPGSRGSMRSMRSVAWDEVVDAIITADVGDRNSRAIPDDINFGTHQPTINEVEESDDGSVYSSLNERVHEPTHSSKPSVDAATLVNAPGETTEPVSKKRESRASMKFDFDIKLSENLDTTLRIPEDADIVDQEYQDDDESQDLNETEEPAEPEINEKEARLSRSGSHSGSSTVHEEQNTDELPPSKDPGPQDLEAGPEEQQVAVEPKANFSAFPTKAKRLIVVGAASASIFAPLSMQIYLPSLTTLVTDFGVTTAQINLTVSVYMIFMAISPMIMGGIADVIGRRPAMLGCFSVYLVSCVMIALCQDYKELMGFRILQSIGASPTIAIASAVVADIVTAAERGSYAALVAVPVIFAPTLGPVIGGLLTQYLGWRSIFWFLLIAGSLGMALLAVAFPETCRVIVGDASAKSPKRYRSVLQAFRDTKPNYSQSAEDEKKRLKGTGGTKMLLWQSLTSAVRVLCTRERFCLLFYVGLVFSGFQAIATELPTQFKAIYGFDHVMIGVMYLPLAGGAMISTAVFGKQMNKNFRKYAARAGINIEAGQEVDMNKIDVEKARLEITIPSIIISTAGIVCWGWVLEAKTTIAAPCVLLFFMGVGLNGVMATTNALLMDISQSQAGAVMAASNLTRCALGAVASAAIQLLIDNLGLGWTYVIFGILFIAFSPMLGVHYFKGWQWRAYAKRREDYRLAALEGRIPEPSETIQTKYVQQQQQQQQQQQPDMAMSQSSPKRRFFARRTDKQSVKTAAVEALVTAPGIPLVEMTIKEEEGRRVCTCGGHVQ</sequence>
<evidence type="ECO:0000256" key="3">
    <source>
        <dbReference type="ARBA" id="ARBA00022692"/>
    </source>
</evidence>
<feature type="compositionally biased region" description="Low complexity" evidence="6">
    <location>
        <begin position="53"/>
        <end position="62"/>
    </location>
</feature>
<protein>
    <recommendedName>
        <fullName evidence="8">Major facilitator superfamily (MFS) profile domain-containing protein</fullName>
    </recommendedName>
</protein>
<feature type="compositionally biased region" description="Low complexity" evidence="6">
    <location>
        <begin position="215"/>
        <end position="224"/>
    </location>
</feature>
<dbReference type="InterPro" id="IPR005829">
    <property type="entry name" value="Sugar_transporter_CS"/>
</dbReference>
<dbReference type="PROSITE" id="PS00216">
    <property type="entry name" value="SUGAR_TRANSPORT_1"/>
    <property type="match status" value="1"/>
</dbReference>
<name>A0A9W8YIM5_9PEZI</name>
<proteinExistence type="predicted"/>
<feature type="transmembrane region" description="Helical" evidence="7">
    <location>
        <begin position="273"/>
        <end position="292"/>
    </location>
</feature>
<feature type="transmembrane region" description="Helical" evidence="7">
    <location>
        <begin position="636"/>
        <end position="661"/>
    </location>
</feature>
<feature type="transmembrane region" description="Helical" evidence="7">
    <location>
        <begin position="429"/>
        <end position="448"/>
    </location>
</feature>
<evidence type="ECO:0000313" key="9">
    <source>
        <dbReference type="EMBL" id="KAJ4385984.1"/>
    </source>
</evidence>
<gene>
    <name evidence="9" type="ORF">N0V93_008875</name>
</gene>
<dbReference type="Gene3D" id="1.20.1250.20">
    <property type="entry name" value="MFS general substrate transporter like domains"/>
    <property type="match status" value="1"/>
</dbReference>
<evidence type="ECO:0000313" key="10">
    <source>
        <dbReference type="Proteomes" id="UP001140453"/>
    </source>
</evidence>
<feature type="compositionally biased region" description="Low complexity" evidence="6">
    <location>
        <begin position="760"/>
        <end position="770"/>
    </location>
</feature>
<feature type="compositionally biased region" description="Pro residues" evidence="6">
    <location>
        <begin position="15"/>
        <end position="29"/>
    </location>
</feature>
<dbReference type="InterPro" id="IPR020846">
    <property type="entry name" value="MFS_dom"/>
</dbReference>
<evidence type="ECO:0000256" key="1">
    <source>
        <dbReference type="ARBA" id="ARBA00004141"/>
    </source>
</evidence>
<feature type="transmembrane region" description="Helical" evidence="7">
    <location>
        <begin position="339"/>
        <end position="357"/>
    </location>
</feature>
<feature type="transmembrane region" description="Helical" evidence="7">
    <location>
        <begin position="398"/>
        <end position="423"/>
    </location>
</feature>
<evidence type="ECO:0000256" key="6">
    <source>
        <dbReference type="SAM" id="MobiDB-lite"/>
    </source>
</evidence>
<evidence type="ECO:0000256" key="7">
    <source>
        <dbReference type="SAM" id="Phobius"/>
    </source>
</evidence>
<keyword evidence="2" id="KW-0813">Transport</keyword>
<dbReference type="GO" id="GO:0005886">
    <property type="term" value="C:plasma membrane"/>
    <property type="evidence" value="ECO:0007669"/>
    <property type="project" value="TreeGrafter"/>
</dbReference>
<dbReference type="GO" id="GO:0022857">
    <property type="term" value="F:transmembrane transporter activity"/>
    <property type="evidence" value="ECO:0007669"/>
    <property type="project" value="InterPro"/>
</dbReference>
<comment type="caution">
    <text evidence="9">The sequence shown here is derived from an EMBL/GenBank/DDBJ whole genome shotgun (WGS) entry which is preliminary data.</text>
</comment>
<feature type="transmembrane region" description="Helical" evidence="7">
    <location>
        <begin position="701"/>
        <end position="723"/>
    </location>
</feature>
<evidence type="ECO:0000256" key="4">
    <source>
        <dbReference type="ARBA" id="ARBA00022989"/>
    </source>
</evidence>
<dbReference type="GO" id="GO:0042908">
    <property type="term" value="P:xenobiotic transport"/>
    <property type="evidence" value="ECO:0007669"/>
    <property type="project" value="UniProtKB-ARBA"/>
</dbReference>